<dbReference type="Pfam" id="PF01370">
    <property type="entry name" value="Epimerase"/>
    <property type="match status" value="1"/>
</dbReference>
<evidence type="ECO:0000256" key="6">
    <source>
        <dbReference type="ARBA" id="ARBA00023235"/>
    </source>
</evidence>
<proteinExistence type="inferred from homology"/>
<keyword evidence="7 9" id="KW-0511">Multifunctional enzyme</keyword>
<dbReference type="GO" id="GO:0042351">
    <property type="term" value="P:'de novo' GDP-L-fucose biosynthetic process"/>
    <property type="evidence" value="ECO:0007669"/>
    <property type="project" value="UniProtKB-UniRule"/>
</dbReference>
<dbReference type="InterPro" id="IPR001509">
    <property type="entry name" value="Epimerase_deHydtase"/>
</dbReference>
<dbReference type="HAMAP" id="MF_00956">
    <property type="entry name" value="GDP_fucose_synth"/>
    <property type="match status" value="1"/>
</dbReference>
<sequence>MTTSIPFSLEGKRVWVAGHRGMAGSAIVRRLEQERCEILTVGRESVDLCRQAEVEDWMAEARPDVVFLAAAVVGGIHANNSRPAEFIYSNLAIETNVIHTAWRVGVRKLVFLGSSCIYPRMAEQPIREESLLTGPLEPTNEWYAVAKIAGIRACQAYRRQYGCDFISAMPTNLYGYGDNFDIEQGHVAAALMVKIHRAKAEGRDSVVLWGDGSPLREFLFVDDLADGLVFLAKTYSGEPHVNLGSGQEISIRGLAELLAGVIGYHGTFRFDTTKPNGTPRKIMDSSRLAAMGWQAPTSLREGFEHTYRWYLENLGTGRLRGLSAGR</sequence>
<keyword evidence="11" id="KW-0614">Plasmid</keyword>
<dbReference type="RefSeq" id="WP_109334215.1">
    <property type="nucleotide sequence ID" value="NZ_CP029359.1"/>
</dbReference>
<evidence type="ECO:0000256" key="3">
    <source>
        <dbReference type="ARBA" id="ARBA00012371"/>
    </source>
</evidence>
<dbReference type="CDD" id="cd05239">
    <property type="entry name" value="GDP_FS_SDR_e"/>
    <property type="match status" value="1"/>
</dbReference>
<dbReference type="EMBL" id="CP029359">
    <property type="protein sequence ID" value="AWK90172.1"/>
    <property type="molecule type" value="Genomic_DNA"/>
</dbReference>
<feature type="site" description="Important for catalytic activity" evidence="9">
    <location>
        <position position="114"/>
    </location>
</feature>
<comment type="pathway">
    <text evidence="1 9">Nucleotide-sugar biosynthesis; GDP-L-fucose biosynthesis via de novo pathway; GDP-L-fucose from GDP-alpha-D-mannose: step 2/2.</text>
</comment>
<dbReference type="Proteomes" id="UP000245629">
    <property type="component" value="Plasmid unnamed4"/>
</dbReference>
<keyword evidence="12" id="KW-1185">Reference proteome</keyword>
<dbReference type="InterPro" id="IPR028614">
    <property type="entry name" value="GDP_fucose/colitose_synth"/>
</dbReference>
<dbReference type="Gene3D" id="3.90.25.10">
    <property type="entry name" value="UDP-galactose 4-epimerase, domain 1"/>
    <property type="match status" value="1"/>
</dbReference>
<feature type="binding site" evidence="9">
    <location>
        <position position="194"/>
    </location>
    <ligand>
        <name>substrate</name>
    </ligand>
</feature>
<dbReference type="Gene3D" id="3.40.50.720">
    <property type="entry name" value="NAD(P)-binding Rossmann-like Domain"/>
    <property type="match status" value="1"/>
</dbReference>
<dbReference type="AlphaFoldDB" id="A0A2S2D097"/>
<feature type="binding site" evidence="9">
    <location>
        <position position="216"/>
    </location>
    <ligand>
        <name>substrate</name>
    </ligand>
</feature>
<dbReference type="InterPro" id="IPR036291">
    <property type="entry name" value="NAD(P)-bd_dom_sf"/>
</dbReference>
<evidence type="ECO:0000256" key="9">
    <source>
        <dbReference type="HAMAP-Rule" id="MF_00956"/>
    </source>
</evidence>
<keyword evidence="5 9" id="KW-0560">Oxidoreductase</keyword>
<dbReference type="UniPathway" id="UPA00128">
    <property type="reaction ID" value="UER00191"/>
</dbReference>
<dbReference type="GO" id="GO:0070401">
    <property type="term" value="F:NADP+ binding"/>
    <property type="evidence" value="ECO:0007669"/>
    <property type="project" value="UniProtKB-UniRule"/>
</dbReference>
<evidence type="ECO:0000256" key="4">
    <source>
        <dbReference type="ARBA" id="ARBA00022857"/>
    </source>
</evidence>
<feature type="binding site" evidence="9">
    <location>
        <begin position="112"/>
        <end position="115"/>
    </location>
    <ligand>
        <name>NADP(+)</name>
        <dbReference type="ChEBI" id="CHEBI:58349"/>
    </ligand>
</feature>
<protein>
    <recommendedName>
        <fullName evidence="3 9">GDP-L-fucose synthase</fullName>
        <ecNumber evidence="3 9">1.1.1.271</ecNumber>
    </recommendedName>
    <alternativeName>
        <fullName evidence="9">GDP-4-keto-6-deoxy-D-mannose-3,5-epimerase-4-reductase</fullName>
    </alternativeName>
</protein>
<evidence type="ECO:0000256" key="5">
    <source>
        <dbReference type="ARBA" id="ARBA00023002"/>
    </source>
</evidence>
<dbReference type="EC" id="1.1.1.271" evidence="3 9"/>
<keyword evidence="6 9" id="KW-0413">Isomerase</keyword>
<comment type="function">
    <text evidence="9">Catalyzes the two-step NADP-dependent conversion of GDP-4-dehydro-6-deoxy-D-mannose to GDP-fucose, involving an epimerase and a reductase reaction.</text>
</comment>
<feature type="domain" description="NAD-dependent epimerase/dehydratase" evidence="10">
    <location>
        <begin position="15"/>
        <end position="244"/>
    </location>
</feature>
<dbReference type="PANTHER" id="PTHR43238:SF1">
    <property type="entry name" value="GDP-L-FUCOSE SYNTHASE"/>
    <property type="match status" value="1"/>
</dbReference>
<comment type="caution">
    <text evidence="9">Lacks conserved residue(s) required for the propagation of feature annotation.</text>
</comment>
<feature type="active site" description="Proton donor/acceptor" evidence="9">
    <location>
        <position position="143"/>
    </location>
</feature>
<evidence type="ECO:0000256" key="2">
    <source>
        <dbReference type="ARBA" id="ARBA00005959"/>
    </source>
</evidence>
<dbReference type="OrthoDB" id="9811425at2"/>
<feature type="site" description="Important for catalytic activity" evidence="9">
    <location>
        <position position="116"/>
    </location>
</feature>
<dbReference type="FunFam" id="3.40.50.720:FF:000101">
    <property type="entry name" value="GDP-L-fucose synthase"/>
    <property type="match status" value="1"/>
</dbReference>
<dbReference type="KEGG" id="azz:DEW08_29605"/>
<dbReference type="PANTHER" id="PTHR43238">
    <property type="entry name" value="GDP-L-FUCOSE SYNTHASE"/>
    <property type="match status" value="1"/>
</dbReference>
<comment type="catalytic activity">
    <reaction evidence="8 9">
        <text>GDP-beta-L-fucose + NADP(+) = GDP-4-dehydro-alpha-D-rhamnose + NADPH + H(+)</text>
        <dbReference type="Rhea" id="RHEA:18885"/>
        <dbReference type="ChEBI" id="CHEBI:15378"/>
        <dbReference type="ChEBI" id="CHEBI:57273"/>
        <dbReference type="ChEBI" id="CHEBI:57783"/>
        <dbReference type="ChEBI" id="CHEBI:57964"/>
        <dbReference type="ChEBI" id="CHEBI:58349"/>
        <dbReference type="EC" id="1.1.1.271"/>
    </reaction>
</comment>
<comment type="similarity">
    <text evidence="2 9">Belongs to the NAD(P)-dependent epimerase/dehydratase family. Fucose synthase subfamily.</text>
</comment>
<keyword evidence="4 9" id="KW-0521">NADP</keyword>
<feature type="binding site" evidence="9">
    <location>
        <position position="209"/>
    </location>
    <ligand>
        <name>substrate</name>
    </ligand>
</feature>
<reference evidence="12" key="1">
    <citation type="submission" date="2018-05" db="EMBL/GenBank/DDBJ databases">
        <title>Azospirillum thermophila sp. nov., a novel isolated from hot spring.</title>
        <authorList>
            <person name="Zhao Z."/>
        </authorList>
    </citation>
    <scope>NUCLEOTIDE SEQUENCE [LARGE SCALE GENOMIC DNA]</scope>
    <source>
        <strain evidence="12">CFH 70021</strain>
        <plasmid evidence="12">unnamed4</plasmid>
    </source>
</reference>
<evidence type="ECO:0000313" key="11">
    <source>
        <dbReference type="EMBL" id="AWK90172.1"/>
    </source>
</evidence>
<evidence type="ECO:0000256" key="8">
    <source>
        <dbReference type="ARBA" id="ARBA00051935"/>
    </source>
</evidence>
<feature type="binding site" evidence="9">
    <location>
        <begin position="18"/>
        <end position="24"/>
    </location>
    <ligand>
        <name>NADP(+)</name>
        <dbReference type="ChEBI" id="CHEBI:58349"/>
    </ligand>
</feature>
<evidence type="ECO:0000259" key="10">
    <source>
        <dbReference type="Pfam" id="PF01370"/>
    </source>
</evidence>
<geneLocation type="plasmid" evidence="11 12">
    <name>unnamed4</name>
</geneLocation>
<dbReference type="SUPFAM" id="SSF51735">
    <property type="entry name" value="NAD(P)-binding Rossmann-fold domains"/>
    <property type="match status" value="1"/>
</dbReference>
<evidence type="ECO:0000256" key="7">
    <source>
        <dbReference type="ARBA" id="ARBA00023268"/>
    </source>
</evidence>
<name>A0A2S2D097_9PROT</name>
<organism evidence="11 12">
    <name type="scientific">Azospirillum thermophilum</name>
    <dbReference type="NCBI Taxonomy" id="2202148"/>
    <lineage>
        <taxon>Bacteria</taxon>
        <taxon>Pseudomonadati</taxon>
        <taxon>Pseudomonadota</taxon>
        <taxon>Alphaproteobacteria</taxon>
        <taxon>Rhodospirillales</taxon>
        <taxon>Azospirillaceae</taxon>
        <taxon>Azospirillum</taxon>
    </lineage>
</organism>
<evidence type="ECO:0000256" key="1">
    <source>
        <dbReference type="ARBA" id="ARBA00004883"/>
    </source>
</evidence>
<feature type="binding site" evidence="9">
    <location>
        <position position="186"/>
    </location>
    <ligand>
        <name>NADP(+)</name>
        <dbReference type="ChEBI" id="CHEBI:58349"/>
    </ligand>
</feature>
<gene>
    <name evidence="9" type="primary">fcl</name>
    <name evidence="11" type="ORF">DEW08_29605</name>
</gene>
<feature type="binding site" evidence="9">
    <location>
        <begin position="170"/>
        <end position="173"/>
    </location>
    <ligand>
        <name>NADP(+)</name>
        <dbReference type="ChEBI" id="CHEBI:58349"/>
    </ligand>
</feature>
<feature type="binding site" evidence="9">
    <location>
        <position position="147"/>
    </location>
    <ligand>
        <name>NADP(+)</name>
        <dbReference type="ChEBI" id="CHEBI:58349"/>
    </ligand>
</feature>
<dbReference type="GO" id="GO:0016853">
    <property type="term" value="F:isomerase activity"/>
    <property type="evidence" value="ECO:0007669"/>
    <property type="project" value="UniProtKB-KW"/>
</dbReference>
<dbReference type="GO" id="GO:0050577">
    <property type="term" value="F:GDP-L-fucose synthase activity"/>
    <property type="evidence" value="ECO:0007669"/>
    <property type="project" value="UniProtKB-UniRule"/>
</dbReference>
<accession>A0A2S2D097</accession>
<evidence type="ECO:0000313" key="12">
    <source>
        <dbReference type="Proteomes" id="UP000245629"/>
    </source>
</evidence>